<comment type="caution">
    <text evidence="2">The sequence shown here is derived from an EMBL/GenBank/DDBJ whole genome shotgun (WGS) entry which is preliminary data.</text>
</comment>
<organism evidence="2 3">
    <name type="scientific">Neobacillus piezotolerans</name>
    <dbReference type="NCBI Taxonomy" id="2259171"/>
    <lineage>
        <taxon>Bacteria</taxon>
        <taxon>Bacillati</taxon>
        <taxon>Bacillota</taxon>
        <taxon>Bacilli</taxon>
        <taxon>Bacillales</taxon>
        <taxon>Bacillaceae</taxon>
        <taxon>Neobacillus</taxon>
    </lineage>
</organism>
<dbReference type="Proteomes" id="UP000257144">
    <property type="component" value="Unassembled WGS sequence"/>
</dbReference>
<feature type="region of interest" description="Disordered" evidence="1">
    <location>
        <begin position="179"/>
        <end position="221"/>
    </location>
</feature>
<name>A0A3D8GRN4_9BACI</name>
<gene>
    <name evidence="2" type="ORF">DRW41_09525</name>
</gene>
<feature type="region of interest" description="Disordered" evidence="1">
    <location>
        <begin position="26"/>
        <end position="54"/>
    </location>
</feature>
<accession>A0A3D8GRN4</accession>
<dbReference type="EMBL" id="QNQT01000003">
    <property type="protein sequence ID" value="RDU36931.1"/>
    <property type="molecule type" value="Genomic_DNA"/>
</dbReference>
<evidence type="ECO:0000256" key="1">
    <source>
        <dbReference type="SAM" id="MobiDB-lite"/>
    </source>
</evidence>
<evidence type="ECO:0000313" key="2">
    <source>
        <dbReference type="EMBL" id="RDU36931.1"/>
    </source>
</evidence>
<keyword evidence="3" id="KW-1185">Reference proteome</keyword>
<dbReference type="RefSeq" id="WP_115451759.1">
    <property type="nucleotide sequence ID" value="NZ_QNQT01000003.1"/>
</dbReference>
<sequence length="221" mass="24177">MRKELLAAGLCALLLAGCQDNPKGDNYGGASHLHPDNRRSEVYGDRGNKKRPDESQRFGYYRHQKSPIMGDKSEMAVLDRGQIAKDISRVCTTLPNVNDAAVLVTDEEVLVAYDTDTTNRELTADQVKRTALSRVPRFFHVYISDNKNLMRDVETLTSLTTQNKNADESITAVIREMKKSPQGARVNALENENGETPGDRSGGMSGTNGGMNGGSNGGMNR</sequence>
<protein>
    <submittedName>
        <fullName evidence="2">Sporulation protein</fullName>
    </submittedName>
</protein>
<evidence type="ECO:0000313" key="3">
    <source>
        <dbReference type="Proteomes" id="UP000257144"/>
    </source>
</evidence>
<feature type="compositionally biased region" description="Gly residues" evidence="1">
    <location>
        <begin position="200"/>
        <end position="221"/>
    </location>
</feature>
<proteinExistence type="predicted"/>
<dbReference type="InterPro" id="IPR019076">
    <property type="entry name" value="Spore_lipoprot_YhcN/YlaJ-like"/>
</dbReference>
<dbReference type="OrthoDB" id="2691390at2"/>
<dbReference type="Pfam" id="PF09580">
    <property type="entry name" value="Spore_YhcN_YlaJ"/>
    <property type="match status" value="1"/>
</dbReference>
<feature type="compositionally biased region" description="Basic and acidic residues" evidence="1">
    <location>
        <begin position="33"/>
        <end position="54"/>
    </location>
</feature>
<dbReference type="AlphaFoldDB" id="A0A3D8GRN4"/>
<reference evidence="2 3" key="1">
    <citation type="submission" date="2018-07" db="EMBL/GenBank/DDBJ databases">
        <title>Bacillus sp. YLB-04 draft genome sequence.</title>
        <authorList>
            <person name="Yu L."/>
            <person name="Tang X."/>
        </authorList>
    </citation>
    <scope>NUCLEOTIDE SEQUENCE [LARGE SCALE GENOMIC DNA]</scope>
    <source>
        <strain evidence="2 3">YLB-04</strain>
    </source>
</reference>
<dbReference type="PROSITE" id="PS51257">
    <property type="entry name" value="PROKAR_LIPOPROTEIN"/>
    <property type="match status" value="1"/>
</dbReference>